<keyword evidence="3" id="KW-0805">Transcription regulation</keyword>
<dbReference type="PANTHER" id="PTHR47660:SF2">
    <property type="entry name" value="TRANSCRIPTION FACTOR WITH C2H2 AND ZN(2)-CYS(6) DNA BINDING DOMAIN (EUROFUNG)"/>
    <property type="match status" value="1"/>
</dbReference>
<proteinExistence type="predicted"/>
<evidence type="ECO:0000313" key="7">
    <source>
        <dbReference type="Proteomes" id="UP000290540"/>
    </source>
</evidence>
<keyword evidence="4" id="KW-0804">Transcription</keyword>
<keyword evidence="2" id="KW-0862">Zinc</keyword>
<keyword evidence="5" id="KW-0539">Nucleus</keyword>
<keyword evidence="1" id="KW-0479">Metal-binding</keyword>
<evidence type="ECO:0008006" key="8">
    <source>
        <dbReference type="Google" id="ProtNLM"/>
    </source>
</evidence>
<reference evidence="6 7" key="1">
    <citation type="submission" date="2016-12" db="EMBL/GenBank/DDBJ databases">
        <title>Draft genome sequence of Fusarium oxysporum causing rot on Narcissus.</title>
        <authorList>
            <person name="Armitage A.D."/>
            <person name="Taylor A."/>
            <person name="Clarkson J.P."/>
            <person name="Harrison R.J."/>
            <person name="Jackson A.C."/>
        </authorList>
    </citation>
    <scope>NUCLEOTIDE SEQUENCE [LARGE SCALE GENOMIC DNA]</scope>
    <source>
        <strain evidence="6 7">N139</strain>
    </source>
</reference>
<organism evidence="6 7">
    <name type="scientific">Fusarium oxysporum f. sp. narcissi</name>
    <dbReference type="NCBI Taxonomy" id="451672"/>
    <lineage>
        <taxon>Eukaryota</taxon>
        <taxon>Fungi</taxon>
        <taxon>Dikarya</taxon>
        <taxon>Ascomycota</taxon>
        <taxon>Pezizomycotina</taxon>
        <taxon>Sordariomycetes</taxon>
        <taxon>Hypocreomycetidae</taxon>
        <taxon>Hypocreales</taxon>
        <taxon>Nectriaceae</taxon>
        <taxon>Fusarium</taxon>
        <taxon>Fusarium oxysporum species complex</taxon>
    </lineage>
</organism>
<dbReference type="AlphaFoldDB" id="A0A4Q2V9F0"/>
<gene>
    <name evidence="6" type="ORF">BFJ63_vAg13112</name>
</gene>
<dbReference type="EMBL" id="MQTW01000137">
    <property type="protein sequence ID" value="RYC84025.1"/>
    <property type="molecule type" value="Genomic_DNA"/>
</dbReference>
<evidence type="ECO:0000256" key="5">
    <source>
        <dbReference type="ARBA" id="ARBA00023242"/>
    </source>
</evidence>
<evidence type="ECO:0000256" key="1">
    <source>
        <dbReference type="ARBA" id="ARBA00022723"/>
    </source>
</evidence>
<dbReference type="Proteomes" id="UP000290540">
    <property type="component" value="Unassembled WGS sequence"/>
</dbReference>
<comment type="caution">
    <text evidence="6">The sequence shown here is derived from an EMBL/GenBank/DDBJ whole genome shotgun (WGS) entry which is preliminary data.</text>
</comment>
<accession>A0A4Q2V9F0</accession>
<name>A0A4Q2V9F0_FUSOX</name>
<evidence type="ECO:0000256" key="4">
    <source>
        <dbReference type="ARBA" id="ARBA00023163"/>
    </source>
</evidence>
<dbReference type="GO" id="GO:0046872">
    <property type="term" value="F:metal ion binding"/>
    <property type="evidence" value="ECO:0007669"/>
    <property type="project" value="UniProtKB-KW"/>
</dbReference>
<sequence length="573" mass="63816">MHGGINGEVTQPGPEVALNPMPMDFLNFGLLGETSSHTGFGPSRESSWCYPSTAWQKYPHGEPPADTPSHGNLSDGEDAFRQSLWSWTPREGDHWRSQTAELIPCLDDLLSDYIAQSPQTYACIPILASTRHRLVSMMLTVSGEGNYERIMATFPSLATLNYLLSKDLQCRSMELHSWIHMARRAGFFQLGPFDGPLPRVDDSSDTLEMKWQTLGIHILNVCTQFSLALVMTPLVKYTEMSVPLPAARSLWDASSAEAWRSAYLALENQSLASLPQLRTCYSNFATLLHLGDALDAPSAGLAILSGLWMNVWQYKERVKARNTSTETLHTNTNSALIIQSLQHEARGVLEDFKSVYTQLTGTMEPNLLALHEQQLMHLYISLEDVQYLGGKAGEVEARRVLPLLTRWVKGRASRQAAWHAGQILRVSRQELGPTLRASIIIALYHASLTLWVYSILSDVPSVDMPIATSQRQLHQNRDHCAGREPLALVDGEDTPVVQRFLLVPGAIAAITPSVEDMQPIVLHISHASAVMTAIATLLRDRSELNAYWDCPSLVDNLTRLVERLGRTAERVYR</sequence>
<evidence type="ECO:0000256" key="3">
    <source>
        <dbReference type="ARBA" id="ARBA00023015"/>
    </source>
</evidence>
<evidence type="ECO:0000313" key="6">
    <source>
        <dbReference type="EMBL" id="RYC84025.1"/>
    </source>
</evidence>
<protein>
    <recommendedName>
        <fullName evidence="8">Transcription factor domain-containing protein</fullName>
    </recommendedName>
</protein>
<dbReference type="PANTHER" id="PTHR47660">
    <property type="entry name" value="TRANSCRIPTION FACTOR WITH C2H2 AND ZN(2)-CYS(6) DNA BINDING DOMAIN (EUROFUNG)-RELATED-RELATED"/>
    <property type="match status" value="1"/>
</dbReference>
<evidence type="ECO:0000256" key="2">
    <source>
        <dbReference type="ARBA" id="ARBA00022833"/>
    </source>
</evidence>